<organism evidence="5 6">
    <name type="scientific">Flavobacterium fluvii</name>
    <dbReference type="NCBI Taxonomy" id="468056"/>
    <lineage>
        <taxon>Bacteria</taxon>
        <taxon>Pseudomonadati</taxon>
        <taxon>Bacteroidota</taxon>
        <taxon>Flavobacteriia</taxon>
        <taxon>Flavobacteriales</taxon>
        <taxon>Flavobacteriaceae</taxon>
        <taxon>Flavobacterium</taxon>
    </lineage>
</organism>
<keyword evidence="3" id="KW-0521">NADP</keyword>
<dbReference type="GO" id="GO:0004757">
    <property type="term" value="F:sepiapterin reductase (NADP+) activity"/>
    <property type="evidence" value="ECO:0007669"/>
    <property type="project" value="TreeGrafter"/>
</dbReference>
<evidence type="ECO:0000256" key="2">
    <source>
        <dbReference type="ARBA" id="ARBA00022490"/>
    </source>
</evidence>
<protein>
    <submittedName>
        <fullName evidence="5">Benzil reductase ((S)-benzoin forming)</fullName>
    </submittedName>
</protein>
<evidence type="ECO:0000256" key="1">
    <source>
        <dbReference type="ARBA" id="ARBA00004496"/>
    </source>
</evidence>
<dbReference type="PRINTS" id="PR00081">
    <property type="entry name" value="GDHRDH"/>
</dbReference>
<name>A0A1M5IMV4_9FLAO</name>
<dbReference type="PANTHER" id="PTHR44085:SF2">
    <property type="entry name" value="SEPIAPTERIN REDUCTASE"/>
    <property type="match status" value="1"/>
</dbReference>
<dbReference type="OrthoDB" id="9794387at2"/>
<dbReference type="Proteomes" id="UP000184516">
    <property type="component" value="Unassembled WGS sequence"/>
</dbReference>
<proteinExistence type="predicted"/>
<dbReference type="PANTHER" id="PTHR44085">
    <property type="entry name" value="SEPIAPTERIN REDUCTASE"/>
    <property type="match status" value="1"/>
</dbReference>
<dbReference type="InterPro" id="IPR002347">
    <property type="entry name" value="SDR_fam"/>
</dbReference>
<dbReference type="InterPro" id="IPR051721">
    <property type="entry name" value="Biopterin_syn/organic_redct"/>
</dbReference>
<dbReference type="EMBL" id="FQWB01000003">
    <property type="protein sequence ID" value="SHG29571.1"/>
    <property type="molecule type" value="Genomic_DNA"/>
</dbReference>
<evidence type="ECO:0000256" key="3">
    <source>
        <dbReference type="ARBA" id="ARBA00022857"/>
    </source>
</evidence>
<evidence type="ECO:0000313" key="5">
    <source>
        <dbReference type="EMBL" id="SHG29571.1"/>
    </source>
</evidence>
<dbReference type="RefSeq" id="WP_073369808.1">
    <property type="nucleotide sequence ID" value="NZ_FQWB01000003.1"/>
</dbReference>
<dbReference type="SUPFAM" id="SSF51735">
    <property type="entry name" value="NAD(P)-binding Rossmann-fold domains"/>
    <property type="match status" value="1"/>
</dbReference>
<dbReference type="GO" id="GO:0006729">
    <property type="term" value="P:tetrahydrobiopterin biosynthetic process"/>
    <property type="evidence" value="ECO:0007669"/>
    <property type="project" value="TreeGrafter"/>
</dbReference>
<sequence length="228" mass="25956">MKKIIIITGANRGLGKALVDIALKDEDAIIVSFSRSLHNEHNHISKTKLIFIKTDLSESFSASIFEIIDKKLASNATLYFFNNASIILPIDKIGRFKEMDIEMSIKVNVQYPVNLINSLLNKFPNNKIILVNISSGAGNNPIPFWSLYGAAKAYMKLFFRTLEEENKDNNKIKLYSIDPGVLDTGMQENIRDNAFPNQDYFRSLKEDNKLIKPEDAALKIFLEINYYI</sequence>
<evidence type="ECO:0000313" key="6">
    <source>
        <dbReference type="Proteomes" id="UP000184516"/>
    </source>
</evidence>
<comment type="subcellular location">
    <subcellularLocation>
        <location evidence="1">Cytoplasm</location>
    </subcellularLocation>
</comment>
<accession>A0A1M5IMV4</accession>
<dbReference type="STRING" id="468056.SAMN05443549_103163"/>
<keyword evidence="4" id="KW-0560">Oxidoreductase</keyword>
<dbReference type="Pfam" id="PF00106">
    <property type="entry name" value="adh_short"/>
    <property type="match status" value="1"/>
</dbReference>
<reference evidence="6" key="1">
    <citation type="submission" date="2016-11" db="EMBL/GenBank/DDBJ databases">
        <authorList>
            <person name="Varghese N."/>
            <person name="Submissions S."/>
        </authorList>
    </citation>
    <scope>NUCLEOTIDE SEQUENCE [LARGE SCALE GENOMIC DNA]</scope>
    <source>
        <strain evidence="6">DSM 19978</strain>
    </source>
</reference>
<dbReference type="GO" id="GO:0005737">
    <property type="term" value="C:cytoplasm"/>
    <property type="evidence" value="ECO:0007669"/>
    <property type="project" value="UniProtKB-SubCell"/>
</dbReference>
<gene>
    <name evidence="5" type="ORF">SAMN05443549_103163</name>
</gene>
<dbReference type="Gene3D" id="3.40.50.720">
    <property type="entry name" value="NAD(P)-binding Rossmann-like Domain"/>
    <property type="match status" value="1"/>
</dbReference>
<evidence type="ECO:0000256" key="4">
    <source>
        <dbReference type="ARBA" id="ARBA00023002"/>
    </source>
</evidence>
<dbReference type="AlphaFoldDB" id="A0A1M5IMV4"/>
<keyword evidence="2" id="KW-0963">Cytoplasm</keyword>
<dbReference type="InterPro" id="IPR036291">
    <property type="entry name" value="NAD(P)-bd_dom_sf"/>
</dbReference>
<keyword evidence="6" id="KW-1185">Reference proteome</keyword>